<accession>A0A8H3EWA7</accession>
<comment type="subcellular location">
    <subcellularLocation>
        <location evidence="1">Mitochondrion</location>
    </subcellularLocation>
</comment>
<reference evidence="4" key="1">
    <citation type="submission" date="2021-03" db="EMBL/GenBank/DDBJ databases">
        <authorList>
            <person name="Tagirdzhanova G."/>
        </authorList>
    </citation>
    <scope>NUCLEOTIDE SEQUENCE</scope>
</reference>
<keyword evidence="3" id="KW-0496">Mitochondrion</keyword>
<keyword evidence="5" id="KW-1185">Reference proteome</keyword>
<evidence type="ECO:0000313" key="4">
    <source>
        <dbReference type="EMBL" id="CAF9912584.1"/>
    </source>
</evidence>
<protein>
    <submittedName>
        <fullName evidence="4">Uncharacterized protein</fullName>
    </submittedName>
</protein>
<comment type="caution">
    <text evidence="4">The sequence shown here is derived from an EMBL/GenBank/DDBJ whole genome shotgun (WGS) entry which is preliminary data.</text>
</comment>
<dbReference type="PANTHER" id="PTHR28554">
    <property type="entry name" value="39S RIBOSOMAL PROTEIN L45, MITOCHONDRIAL"/>
    <property type="match status" value="1"/>
</dbReference>
<dbReference type="Proteomes" id="UP000664169">
    <property type="component" value="Unassembled WGS sequence"/>
</dbReference>
<evidence type="ECO:0000313" key="5">
    <source>
        <dbReference type="Proteomes" id="UP000664169"/>
    </source>
</evidence>
<dbReference type="Gene3D" id="3.10.450.240">
    <property type="match status" value="1"/>
</dbReference>
<proteinExistence type="predicted"/>
<keyword evidence="2" id="KW-0809">Transit peptide</keyword>
<dbReference type="GO" id="GO:0005743">
    <property type="term" value="C:mitochondrial inner membrane"/>
    <property type="evidence" value="ECO:0007669"/>
    <property type="project" value="InterPro"/>
</dbReference>
<evidence type="ECO:0000256" key="3">
    <source>
        <dbReference type="ARBA" id="ARBA00023128"/>
    </source>
</evidence>
<evidence type="ECO:0000256" key="1">
    <source>
        <dbReference type="ARBA" id="ARBA00004173"/>
    </source>
</evidence>
<dbReference type="AlphaFoldDB" id="A0A8H3EWA7"/>
<dbReference type="OrthoDB" id="19619at2759"/>
<dbReference type="PANTHER" id="PTHR28554:SF1">
    <property type="entry name" value="LARGE RIBOSOMAL SUBUNIT PROTEIN ML45"/>
    <property type="match status" value="1"/>
</dbReference>
<evidence type="ECO:0000256" key="2">
    <source>
        <dbReference type="ARBA" id="ARBA00022946"/>
    </source>
</evidence>
<name>A0A8H3EWA7_9LECA</name>
<dbReference type="GO" id="GO:0032979">
    <property type="term" value="P:protein insertion into mitochondrial inner membrane from matrix"/>
    <property type="evidence" value="ECO:0007669"/>
    <property type="project" value="InterPro"/>
</dbReference>
<dbReference type="Pfam" id="PF07961">
    <property type="entry name" value="MBA1"/>
    <property type="match status" value="1"/>
</dbReference>
<dbReference type="EMBL" id="CAJPDQ010000007">
    <property type="protein sequence ID" value="CAF9912584.1"/>
    <property type="molecule type" value="Genomic_DNA"/>
</dbReference>
<dbReference type="InterPro" id="IPR024621">
    <property type="entry name" value="Mba1"/>
</dbReference>
<organism evidence="4 5">
    <name type="scientific">Gomphillus americanus</name>
    <dbReference type="NCBI Taxonomy" id="1940652"/>
    <lineage>
        <taxon>Eukaryota</taxon>
        <taxon>Fungi</taxon>
        <taxon>Dikarya</taxon>
        <taxon>Ascomycota</taxon>
        <taxon>Pezizomycotina</taxon>
        <taxon>Lecanoromycetes</taxon>
        <taxon>OSLEUM clade</taxon>
        <taxon>Ostropomycetidae</taxon>
        <taxon>Ostropales</taxon>
        <taxon>Graphidaceae</taxon>
        <taxon>Gomphilloideae</taxon>
        <taxon>Gomphillus</taxon>
    </lineage>
</organism>
<gene>
    <name evidence="4" type="ORF">GOMPHAMPRED_007700</name>
</gene>
<sequence length="395" mass="44394">MDVLIKLSEVLSFETKGKQNLIYFDLSYSLLLNNTHRTKSNIPPLTPPTMPPLVLTRLKGFQPICAFLYPRSCFIPKTARANALQISTVRPYTRPSRTQRFSSPNLNSGNETYNHRCFTTSTTKALPGGAMFKPPKIAMPPTKAYKAQVKEQISKNGWPDDIGLFENTLIMPTGKSKPGIFSQPRLRRCLEWYRFKARLVDFGRLIIYKFSMGKPRPELGLRRTAGIAKALHAKTFRAFAEGDTATLGSICTSGLRHHFARQIAARPPGTKYVWTVHQYFGRPRVVSNKAAIIAQGETSTGQRQAVVKIQSMQSLTKVKTEDEQAESKAISTKDQQRKCEYFVIQQRHVEHIGPGEWQVWGTLSEKGWEEILERAGYEQVLNAAKGHNVAGIAGK</sequence>
<dbReference type="InterPro" id="IPR051975">
    <property type="entry name" value="mtLSU_mL45"/>
</dbReference>